<organism evidence="1">
    <name type="scientific">Sulfurisphaera javensis</name>
    <dbReference type="NCBI Taxonomy" id="2049879"/>
    <lineage>
        <taxon>Archaea</taxon>
        <taxon>Thermoproteota</taxon>
        <taxon>Thermoprotei</taxon>
        <taxon>Sulfolobales</taxon>
        <taxon>Sulfolobaceae</taxon>
        <taxon>Sulfurisphaera</taxon>
    </lineage>
</organism>
<reference evidence="1" key="1">
    <citation type="submission" date="2024-03" db="EMBL/GenBank/DDBJ databases">
        <title>Complete genome sequence of Sulfurisphaera javensis strain KD-1.</title>
        <authorList>
            <person name="Sakai H."/>
            <person name="Nur N."/>
            <person name="Suwanto A."/>
            <person name="Kurosawa N."/>
        </authorList>
    </citation>
    <scope>NUCLEOTIDE SEQUENCE</scope>
    <source>
        <strain evidence="1">KD-1</strain>
    </source>
</reference>
<protein>
    <submittedName>
        <fullName evidence="1">Uncharacterized protein</fullName>
    </submittedName>
</protein>
<name>A0AAT9GPL8_9CREN</name>
<accession>A0AAT9GPL8</accession>
<evidence type="ECO:0000313" key="1">
    <source>
        <dbReference type="EMBL" id="BFH72856.1"/>
    </source>
</evidence>
<gene>
    <name evidence="1" type="ORF">SJAV_08000</name>
</gene>
<dbReference type="KEGG" id="sjv:SJAV_08000"/>
<sequence length="122" mass="14743">MKLCEQIFFKDQRRNPLLMDYFEDYILPEIFKYCSSKNDPWECFVNKVNLLPLSIDNKKKILRNFIDKRIGRKTFLAGYLAKYLYNCDYYGECEPKVPSVLPDDIILQIFRIMREARKGDYF</sequence>
<dbReference type="AlphaFoldDB" id="A0AAT9GPL8"/>
<dbReference type="RefSeq" id="WP_369611049.1">
    <property type="nucleotide sequence ID" value="NZ_AP031322.1"/>
</dbReference>
<proteinExistence type="predicted"/>
<dbReference type="GeneID" id="92353732"/>
<dbReference type="EMBL" id="AP031322">
    <property type="protein sequence ID" value="BFH72856.1"/>
    <property type="molecule type" value="Genomic_DNA"/>
</dbReference>